<name>A0A918FCF1_AGRME</name>
<evidence type="ECO:0000313" key="4">
    <source>
        <dbReference type="Proteomes" id="UP000610303"/>
    </source>
</evidence>
<dbReference type="Proteomes" id="UP000610303">
    <property type="component" value="Unassembled WGS sequence"/>
</dbReference>
<dbReference type="SUPFAM" id="SSF47090">
    <property type="entry name" value="PGBD-like"/>
    <property type="match status" value="1"/>
</dbReference>
<accession>A0A918FCF1</accession>
<protein>
    <recommendedName>
        <fullName evidence="2">Peptidoglycan binding-like domain-containing protein</fullName>
    </recommendedName>
</protein>
<evidence type="ECO:0000313" key="3">
    <source>
        <dbReference type="EMBL" id="GGR26930.1"/>
    </source>
</evidence>
<evidence type="ECO:0000256" key="1">
    <source>
        <dbReference type="SAM" id="SignalP"/>
    </source>
</evidence>
<proteinExistence type="predicted"/>
<comment type="caution">
    <text evidence="3">The sequence shown here is derived from an EMBL/GenBank/DDBJ whole genome shotgun (WGS) entry which is preliminary data.</text>
</comment>
<dbReference type="InterPro" id="IPR036365">
    <property type="entry name" value="PGBD-like_sf"/>
</dbReference>
<dbReference type="RefSeq" id="WP_189085276.1">
    <property type="nucleotide sequence ID" value="NZ_BMRJ01000002.1"/>
</dbReference>
<sequence length="157" mass="15954">MTFSKFMTSASAEPGRARWPRIAAALAIAFGLAAGSVVAAAPAPAQAANGGYCSKQVIYYPSAGTYFVVPADSNFNVLCRLDSGANSIAVKALQGGLNSSCAVSAGLAVDGVFGPATRAALIRAQQKFGVTADGIYGPNTARAFKWKTTAGTCRSIP</sequence>
<gene>
    <name evidence="3" type="ORF">GCM10010196_20550</name>
</gene>
<reference evidence="3" key="1">
    <citation type="journal article" date="2014" name="Int. J. Syst. Evol. Microbiol.">
        <title>Complete genome sequence of Corynebacterium casei LMG S-19264T (=DSM 44701T), isolated from a smear-ripened cheese.</title>
        <authorList>
            <consortium name="US DOE Joint Genome Institute (JGI-PGF)"/>
            <person name="Walter F."/>
            <person name="Albersmeier A."/>
            <person name="Kalinowski J."/>
            <person name="Ruckert C."/>
        </authorList>
    </citation>
    <scope>NUCLEOTIDE SEQUENCE</scope>
    <source>
        <strain evidence="3">JCM 3346</strain>
    </source>
</reference>
<evidence type="ECO:0000259" key="2">
    <source>
        <dbReference type="Pfam" id="PF01471"/>
    </source>
</evidence>
<feature type="signal peptide" evidence="1">
    <location>
        <begin position="1"/>
        <end position="39"/>
    </location>
</feature>
<keyword evidence="4" id="KW-1185">Reference proteome</keyword>
<dbReference type="Pfam" id="PF01471">
    <property type="entry name" value="PG_binding_1"/>
    <property type="match status" value="1"/>
</dbReference>
<dbReference type="InterPro" id="IPR002477">
    <property type="entry name" value="Peptidoglycan-bd-like"/>
</dbReference>
<dbReference type="Gene3D" id="1.10.101.10">
    <property type="entry name" value="PGBD-like superfamily/PGBD"/>
    <property type="match status" value="1"/>
</dbReference>
<dbReference type="InterPro" id="IPR036366">
    <property type="entry name" value="PGBDSf"/>
</dbReference>
<reference evidence="3" key="2">
    <citation type="submission" date="2020-09" db="EMBL/GenBank/DDBJ databases">
        <authorList>
            <person name="Sun Q."/>
            <person name="Ohkuma M."/>
        </authorList>
    </citation>
    <scope>NUCLEOTIDE SEQUENCE</scope>
    <source>
        <strain evidence="3">JCM 3346</strain>
    </source>
</reference>
<dbReference type="EMBL" id="BMRJ01000002">
    <property type="protein sequence ID" value="GGR26930.1"/>
    <property type="molecule type" value="Genomic_DNA"/>
</dbReference>
<feature type="chain" id="PRO_5038788584" description="Peptidoglycan binding-like domain-containing protein" evidence="1">
    <location>
        <begin position="40"/>
        <end position="157"/>
    </location>
</feature>
<feature type="domain" description="Peptidoglycan binding-like" evidence="2">
    <location>
        <begin position="89"/>
        <end position="143"/>
    </location>
</feature>
<dbReference type="AlphaFoldDB" id="A0A918FCF1"/>
<organism evidence="3 4">
    <name type="scientific">Agromyces mediolanus</name>
    <name type="common">Corynebacterium mediolanum</name>
    <dbReference type="NCBI Taxonomy" id="41986"/>
    <lineage>
        <taxon>Bacteria</taxon>
        <taxon>Bacillati</taxon>
        <taxon>Actinomycetota</taxon>
        <taxon>Actinomycetes</taxon>
        <taxon>Micrococcales</taxon>
        <taxon>Microbacteriaceae</taxon>
        <taxon>Agromyces</taxon>
    </lineage>
</organism>
<keyword evidence="1" id="KW-0732">Signal</keyword>